<dbReference type="RefSeq" id="WP_130541725.1">
    <property type="nucleotide sequence ID" value="NZ_CP042431.1"/>
</dbReference>
<dbReference type="SUPFAM" id="SSF101874">
    <property type="entry name" value="YceI-like"/>
    <property type="match status" value="1"/>
</dbReference>
<protein>
    <submittedName>
        <fullName evidence="3">Polyisoprenoid-binding protein YceI</fullName>
    </submittedName>
</protein>
<dbReference type="InterPro" id="IPR036761">
    <property type="entry name" value="TTHA0802/YceI-like_sf"/>
</dbReference>
<proteinExistence type="predicted"/>
<accession>A0A4Q7MRX1</accession>
<organism evidence="3 4">
    <name type="scientific">Pseudobacter ginsenosidimutans</name>
    <dbReference type="NCBI Taxonomy" id="661488"/>
    <lineage>
        <taxon>Bacteria</taxon>
        <taxon>Pseudomonadati</taxon>
        <taxon>Bacteroidota</taxon>
        <taxon>Chitinophagia</taxon>
        <taxon>Chitinophagales</taxon>
        <taxon>Chitinophagaceae</taxon>
        <taxon>Pseudobacter</taxon>
    </lineage>
</organism>
<dbReference type="OrthoDB" id="951410at2"/>
<evidence type="ECO:0000259" key="2">
    <source>
        <dbReference type="SMART" id="SM00867"/>
    </source>
</evidence>
<keyword evidence="4" id="KW-1185">Reference proteome</keyword>
<feature type="signal peptide" evidence="1">
    <location>
        <begin position="1"/>
        <end position="22"/>
    </location>
</feature>
<feature type="chain" id="PRO_5020429541" evidence="1">
    <location>
        <begin position="23"/>
        <end position="198"/>
    </location>
</feature>
<evidence type="ECO:0000313" key="4">
    <source>
        <dbReference type="Proteomes" id="UP000293874"/>
    </source>
</evidence>
<dbReference type="Pfam" id="PF04264">
    <property type="entry name" value="YceI"/>
    <property type="match status" value="1"/>
</dbReference>
<comment type="caution">
    <text evidence="3">The sequence shown here is derived from an EMBL/GenBank/DDBJ whole genome shotgun (WGS) entry which is preliminary data.</text>
</comment>
<dbReference type="SMART" id="SM00867">
    <property type="entry name" value="YceI"/>
    <property type="match status" value="1"/>
</dbReference>
<gene>
    <name evidence="3" type="ORF">EV199_3099</name>
</gene>
<dbReference type="InterPro" id="IPR007372">
    <property type="entry name" value="Lipid/polyisoprenoid-bd_YceI"/>
</dbReference>
<dbReference type="AlphaFoldDB" id="A0A4Q7MRX1"/>
<dbReference type="EMBL" id="SGXA01000002">
    <property type="protein sequence ID" value="RZS71198.1"/>
    <property type="molecule type" value="Genomic_DNA"/>
</dbReference>
<keyword evidence="1" id="KW-0732">Signal</keyword>
<dbReference type="Proteomes" id="UP000293874">
    <property type="component" value="Unassembled WGS sequence"/>
</dbReference>
<name>A0A4Q7MRX1_9BACT</name>
<feature type="domain" description="Lipid/polyisoprenoid-binding YceI-like" evidence="2">
    <location>
        <begin position="27"/>
        <end position="196"/>
    </location>
</feature>
<dbReference type="PROSITE" id="PS51257">
    <property type="entry name" value="PROKAR_LIPOPROTEIN"/>
    <property type="match status" value="1"/>
</dbReference>
<evidence type="ECO:0000256" key="1">
    <source>
        <dbReference type="SAM" id="SignalP"/>
    </source>
</evidence>
<sequence length="198" mass="22225">MKMKVYLMAMSLAIVASCSRKGADNTIFSVDENKSAIEWKGIASTHFHEGGFKASGTLEINDKNRIVAGNFKIPISSITNFDLPENRKHELLDHLKSSDFFNVVLHPNATFKITKVEDYKEEGTNLNAKVTGNFTMIGRTNNISFPAEINITPEGISVNGKFELNRLQYGMDKYNNPEETLYILPGVKITLRIFCNRS</sequence>
<evidence type="ECO:0000313" key="3">
    <source>
        <dbReference type="EMBL" id="RZS71198.1"/>
    </source>
</evidence>
<reference evidence="3 4" key="1">
    <citation type="submission" date="2019-02" db="EMBL/GenBank/DDBJ databases">
        <title>Genomic Encyclopedia of Type Strains, Phase IV (KMG-IV): sequencing the most valuable type-strain genomes for metagenomic binning, comparative biology and taxonomic classification.</title>
        <authorList>
            <person name="Goeker M."/>
        </authorList>
    </citation>
    <scope>NUCLEOTIDE SEQUENCE [LARGE SCALE GENOMIC DNA]</scope>
    <source>
        <strain evidence="3 4">DSM 18116</strain>
    </source>
</reference>
<dbReference type="PANTHER" id="PTHR34406:SF1">
    <property type="entry name" value="PROTEIN YCEI"/>
    <property type="match status" value="1"/>
</dbReference>
<dbReference type="PANTHER" id="PTHR34406">
    <property type="entry name" value="PROTEIN YCEI"/>
    <property type="match status" value="1"/>
</dbReference>
<dbReference type="Gene3D" id="2.40.128.110">
    <property type="entry name" value="Lipid/polyisoprenoid-binding, YceI-like"/>
    <property type="match status" value="1"/>
</dbReference>